<organism evidence="1 2">
    <name type="scientific">Pleurodeles waltl</name>
    <name type="common">Iberian ribbed newt</name>
    <dbReference type="NCBI Taxonomy" id="8319"/>
    <lineage>
        <taxon>Eukaryota</taxon>
        <taxon>Metazoa</taxon>
        <taxon>Chordata</taxon>
        <taxon>Craniata</taxon>
        <taxon>Vertebrata</taxon>
        <taxon>Euteleostomi</taxon>
        <taxon>Amphibia</taxon>
        <taxon>Batrachia</taxon>
        <taxon>Caudata</taxon>
        <taxon>Salamandroidea</taxon>
        <taxon>Salamandridae</taxon>
        <taxon>Pleurodelinae</taxon>
        <taxon>Pleurodeles</taxon>
    </lineage>
</organism>
<gene>
    <name evidence="1" type="ORF">NDU88_011365</name>
</gene>
<dbReference type="EMBL" id="JANPWB010000010">
    <property type="protein sequence ID" value="KAJ1145073.1"/>
    <property type="molecule type" value="Genomic_DNA"/>
</dbReference>
<dbReference type="Gene3D" id="3.30.250.20">
    <property type="entry name" value="L1 transposable element, C-terminal domain"/>
    <property type="match status" value="1"/>
</dbReference>
<reference evidence="1" key="1">
    <citation type="journal article" date="2022" name="bioRxiv">
        <title>Sequencing and chromosome-scale assembly of the giantPleurodeles waltlgenome.</title>
        <authorList>
            <person name="Brown T."/>
            <person name="Elewa A."/>
            <person name="Iarovenko S."/>
            <person name="Subramanian E."/>
            <person name="Araus A.J."/>
            <person name="Petzold A."/>
            <person name="Susuki M."/>
            <person name="Suzuki K.-i.T."/>
            <person name="Hayashi T."/>
            <person name="Toyoda A."/>
            <person name="Oliveira C."/>
            <person name="Osipova E."/>
            <person name="Leigh N.D."/>
            <person name="Simon A."/>
            <person name="Yun M.H."/>
        </authorList>
    </citation>
    <scope>NUCLEOTIDE SEQUENCE</scope>
    <source>
        <strain evidence="1">20211129_DDA</strain>
        <tissue evidence="1">Liver</tissue>
    </source>
</reference>
<sequence length="258" mass="30114">MWHLKEQDIVLDRTDRAGRPARAPGQAQDILTCLHYCKQREVIMAAVRDTTSIEFEGHRVVLYQDLSMLTLQRHRLLRPVTDFLREEGIRYKWGHPFRLLFTWQNELHSNRTLEEAQRLERMPQNLEDWAQKAAPPARQPGSDMTVNDTPEINIATLWETLKAVVRSQFIAIAARQNALRHDKRQQLEGGIRALEEAHRQTGSLAVRQQLIIQQKQLRALDENKAEHALVRTKQKFYTWGNNAGRLLAHRLRTQATER</sequence>
<dbReference type="InterPro" id="IPR042566">
    <property type="entry name" value="L1_C"/>
</dbReference>
<evidence type="ECO:0000313" key="1">
    <source>
        <dbReference type="EMBL" id="KAJ1145073.1"/>
    </source>
</evidence>
<dbReference type="AlphaFoldDB" id="A0AAV7QYE3"/>
<protein>
    <submittedName>
        <fullName evidence="1">Uncharacterized protein</fullName>
    </submittedName>
</protein>
<accession>A0AAV7QYE3</accession>
<keyword evidence="2" id="KW-1185">Reference proteome</keyword>
<dbReference type="Proteomes" id="UP001066276">
    <property type="component" value="Chromosome 6"/>
</dbReference>
<evidence type="ECO:0000313" key="2">
    <source>
        <dbReference type="Proteomes" id="UP001066276"/>
    </source>
</evidence>
<proteinExistence type="predicted"/>
<name>A0AAV7QYE3_PLEWA</name>
<comment type="caution">
    <text evidence="1">The sequence shown here is derived from an EMBL/GenBank/DDBJ whole genome shotgun (WGS) entry which is preliminary data.</text>
</comment>